<name>A0A4V5TKS7_9ACTN</name>
<proteinExistence type="predicted"/>
<dbReference type="AlphaFoldDB" id="A0A4V5TKS7"/>
<protein>
    <submittedName>
        <fullName evidence="1">Hydrolase</fullName>
    </submittedName>
</protein>
<dbReference type="EMBL" id="SZPY01000001">
    <property type="protein sequence ID" value="TKI64893.1"/>
    <property type="molecule type" value="Genomic_DNA"/>
</dbReference>
<reference evidence="1 2" key="1">
    <citation type="submission" date="2019-04" db="EMBL/GenBank/DDBJ databases">
        <authorList>
            <person name="Dong K."/>
        </authorList>
    </citation>
    <scope>NUCLEOTIDE SEQUENCE [LARGE SCALE GENOMIC DNA]</scope>
    <source>
        <strain evidence="2">dk3543</strain>
    </source>
</reference>
<sequence length="298" mass="31152">MQPEPVTVLPGLVDRHVHLGLVDLADLADSPVVEVHDLGWDPDAVLHWRVHPPSGVRVAVAGPFHTAPGGYPSGRSWAPDDAIRTVASPDEARLAVADAVAGAYDVVKVALHADMALLDDETLAALVDAAHAAGLPVGVHAEGPGQAARAIESGADLLVHAPWTEALPDELLRRGRSMTWCSTLAIHDDGDRQRAIDNVRRFRALGGRVVYGTDAGNGPAPAGVNPAEIRALGEAGLAGDELLAALTSTPSATGPGPFSVERLLVSPRPLPQTADEVVAWLADCRRFDVASLEENRAP</sequence>
<organism evidence="1 2">
    <name type="scientific">Nocardioides jishulii</name>
    <dbReference type="NCBI Taxonomy" id="2575440"/>
    <lineage>
        <taxon>Bacteria</taxon>
        <taxon>Bacillati</taxon>
        <taxon>Actinomycetota</taxon>
        <taxon>Actinomycetes</taxon>
        <taxon>Propionibacteriales</taxon>
        <taxon>Nocardioidaceae</taxon>
        <taxon>Nocardioides</taxon>
    </lineage>
</organism>
<accession>A0A4V5TKS7</accession>
<dbReference type="SUPFAM" id="SSF51556">
    <property type="entry name" value="Metallo-dependent hydrolases"/>
    <property type="match status" value="1"/>
</dbReference>
<comment type="caution">
    <text evidence="1">The sequence shown here is derived from an EMBL/GenBank/DDBJ whole genome shotgun (WGS) entry which is preliminary data.</text>
</comment>
<dbReference type="Gene3D" id="3.20.20.140">
    <property type="entry name" value="Metal-dependent hydrolases"/>
    <property type="match status" value="1"/>
</dbReference>
<dbReference type="InterPro" id="IPR051781">
    <property type="entry name" value="Metallo-dep_Hydrolase"/>
</dbReference>
<gene>
    <name evidence="1" type="ORF">FC770_03455</name>
</gene>
<dbReference type="GO" id="GO:0016787">
    <property type="term" value="F:hydrolase activity"/>
    <property type="evidence" value="ECO:0007669"/>
    <property type="project" value="UniProtKB-KW"/>
</dbReference>
<dbReference type="Proteomes" id="UP000307808">
    <property type="component" value="Unassembled WGS sequence"/>
</dbReference>
<dbReference type="PANTHER" id="PTHR43135">
    <property type="entry name" value="ALPHA-D-RIBOSE 1-METHYLPHOSPHONATE 5-TRIPHOSPHATE DIPHOSPHATASE"/>
    <property type="match status" value="1"/>
</dbReference>
<dbReference type="PANTHER" id="PTHR43135:SF3">
    <property type="entry name" value="ALPHA-D-RIBOSE 1-METHYLPHOSPHONATE 5-TRIPHOSPHATE DIPHOSPHATASE"/>
    <property type="match status" value="1"/>
</dbReference>
<keyword evidence="1" id="KW-0378">Hydrolase</keyword>
<evidence type="ECO:0000313" key="2">
    <source>
        <dbReference type="Proteomes" id="UP000307808"/>
    </source>
</evidence>
<dbReference type="OrthoDB" id="3514520at2"/>
<dbReference type="InterPro" id="IPR032466">
    <property type="entry name" value="Metal_Hydrolase"/>
</dbReference>
<keyword evidence="2" id="KW-1185">Reference proteome</keyword>
<evidence type="ECO:0000313" key="1">
    <source>
        <dbReference type="EMBL" id="TKI64893.1"/>
    </source>
</evidence>